<organism evidence="8 9">
    <name type="scientific">Aneurinibacillus danicus</name>
    <dbReference type="NCBI Taxonomy" id="267746"/>
    <lineage>
        <taxon>Bacteria</taxon>
        <taxon>Bacillati</taxon>
        <taxon>Bacillota</taxon>
        <taxon>Bacilli</taxon>
        <taxon>Bacillales</taxon>
        <taxon>Paenibacillaceae</taxon>
        <taxon>Aneurinibacillus group</taxon>
        <taxon>Aneurinibacillus</taxon>
    </lineage>
</organism>
<evidence type="ECO:0000313" key="8">
    <source>
        <dbReference type="EMBL" id="GEN36064.1"/>
    </source>
</evidence>
<dbReference type="Proteomes" id="UP000321157">
    <property type="component" value="Unassembled WGS sequence"/>
</dbReference>
<dbReference type="EMBL" id="BJXX01000166">
    <property type="protein sequence ID" value="GEN36064.1"/>
    <property type="molecule type" value="Genomic_DNA"/>
</dbReference>
<feature type="binding site" evidence="7">
    <location>
        <position position="473"/>
    </location>
    <ligand>
        <name>Mg(2+)</name>
        <dbReference type="ChEBI" id="CHEBI:18420"/>
    </ligand>
</feature>
<feature type="binding site" evidence="7">
    <location>
        <position position="527"/>
    </location>
    <ligand>
        <name>Mg(2+)</name>
        <dbReference type="ChEBI" id="CHEBI:18420"/>
    </ligand>
</feature>
<keyword evidence="9" id="KW-1185">Reference proteome</keyword>
<feature type="binding site" evidence="7">
    <location>
        <position position="524"/>
    </location>
    <ligand>
        <name>Fe cation</name>
        <dbReference type="ChEBI" id="CHEBI:24875"/>
    </ligand>
</feature>
<dbReference type="GO" id="GO:0030313">
    <property type="term" value="C:cell envelope"/>
    <property type="evidence" value="ECO:0007669"/>
    <property type="project" value="UniProtKB-SubCell"/>
</dbReference>
<evidence type="ECO:0000313" key="9">
    <source>
        <dbReference type="Proteomes" id="UP000321157"/>
    </source>
</evidence>
<evidence type="ECO:0000256" key="4">
    <source>
        <dbReference type="ARBA" id="ARBA00022596"/>
    </source>
</evidence>
<dbReference type="GO" id="GO:0016151">
    <property type="term" value="F:nickel cation binding"/>
    <property type="evidence" value="ECO:0007669"/>
    <property type="project" value="InterPro"/>
</dbReference>
<name>A0A511VB62_9BACL</name>
<dbReference type="PANTHER" id="PTHR42958:SF4">
    <property type="entry name" value="HYDROGENASE EXPRESSION_FORMATION PROTEIN HUPK"/>
    <property type="match status" value="1"/>
</dbReference>
<dbReference type="PROSITE" id="PS00507">
    <property type="entry name" value="NI_HGENASE_L_1"/>
    <property type="match status" value="1"/>
</dbReference>
<dbReference type="InterPro" id="IPR029014">
    <property type="entry name" value="NiFe-Hase_large"/>
</dbReference>
<dbReference type="InterPro" id="IPR050867">
    <property type="entry name" value="NiFe/NiFeSe_hydrgnase_LSU"/>
</dbReference>
<dbReference type="RefSeq" id="WP_146811639.1">
    <property type="nucleotide sequence ID" value="NZ_BJXX01000166.1"/>
</dbReference>
<keyword evidence="7" id="KW-0408">Iron</keyword>
<dbReference type="OrthoDB" id="9761717at2"/>
<dbReference type="SUPFAM" id="SSF56762">
    <property type="entry name" value="HydB/Nqo4-like"/>
    <property type="match status" value="1"/>
</dbReference>
<feature type="binding site" evidence="7">
    <location>
        <position position="54"/>
    </location>
    <ligand>
        <name>Mg(2+)</name>
        <dbReference type="ChEBI" id="CHEBI:18420"/>
    </ligand>
</feature>
<evidence type="ECO:0000256" key="1">
    <source>
        <dbReference type="ARBA" id="ARBA00001967"/>
    </source>
</evidence>
<sequence length="545" mass="61490">MSKQGTKTIIKSNKTEIKVHSLGRVEGDLDVKVTIENGVVVDAWTEATMFRGFEMILKGKDPQAGLIVTPRICGICGGSHLTKAVYALDTAWNTQVPPNATLIRNIAQAAETIQSIPRWFYALFAIGLTHKNYASSKLYEEVVRRWAPFEGEHYEIGVTVSAKPVEIYAIFGGQWPHSSFMIPGGVMSAPTLSDITRSISILEYYRDSWLEKILLGSSVERWLENKTWSDVLAWLDEKPEHRDSDLGLFIRYSMEIGMDKYGAGPGSYLATGNFFHEEKYRYPTIEGRNAALIARSGIFDGKEYHDFDQARIREDHTYSFYRGSGSYHPFEGITEPIDPIEGQKEGKYTFAKAPRYDIPGMGETPLEVGPLARQVMAGRPNAEEWQDYDPLFLNIINEIGPSSMVRVLARLHEAAKYYLRMRKWLQQIDLNEKFYIKPNELPEGRGFGATEAARGALADWIEIKDGKIENYQVVTPTAWNIGPRDRHGQRGPIETAMIGLPVKNPQDPVELAHIAQSYDSCLVCTVHAYDAKTNKELAKYEVMKM</sequence>
<keyword evidence="5 7" id="KW-0479">Metal-binding</keyword>
<gene>
    <name evidence="8" type="ORF">ADA01nite_35240</name>
</gene>
<comment type="cofactor">
    <cofactor evidence="7">
        <name>Fe cation</name>
        <dbReference type="ChEBI" id="CHEBI:24875"/>
    </cofactor>
</comment>
<comment type="subcellular location">
    <subcellularLocation>
        <location evidence="2">Cell envelope</location>
    </subcellularLocation>
</comment>
<protein>
    <submittedName>
        <fullName evidence="8">Cytochrome-c3 hydrogenase</fullName>
    </submittedName>
</protein>
<feature type="binding site" evidence="7">
    <location>
        <position position="521"/>
    </location>
    <ligand>
        <name>Ni(2+)</name>
        <dbReference type="ChEBI" id="CHEBI:49786"/>
    </ligand>
</feature>
<comment type="caution">
    <text evidence="8">The sequence shown here is derived from an EMBL/GenBank/DDBJ whole genome shotgun (WGS) entry which is preliminary data.</text>
</comment>
<dbReference type="Pfam" id="PF00374">
    <property type="entry name" value="NiFeSe_Hases"/>
    <property type="match status" value="2"/>
</dbReference>
<evidence type="ECO:0000256" key="5">
    <source>
        <dbReference type="ARBA" id="ARBA00022723"/>
    </source>
</evidence>
<keyword evidence="4 7" id="KW-0533">Nickel</keyword>
<dbReference type="PANTHER" id="PTHR42958">
    <property type="entry name" value="HYDROGENASE-2 LARGE CHAIN"/>
    <property type="match status" value="1"/>
</dbReference>
<evidence type="ECO:0000256" key="3">
    <source>
        <dbReference type="ARBA" id="ARBA00009292"/>
    </source>
</evidence>
<evidence type="ECO:0000256" key="2">
    <source>
        <dbReference type="ARBA" id="ARBA00004196"/>
    </source>
</evidence>
<comment type="similarity">
    <text evidence="3">Belongs to the [NiFe]/[NiFeSe] hydrogenase large subunit family.</text>
</comment>
<dbReference type="AlphaFoldDB" id="A0A511VB62"/>
<evidence type="ECO:0000256" key="6">
    <source>
        <dbReference type="ARBA" id="ARBA00023002"/>
    </source>
</evidence>
<feature type="binding site" evidence="7">
    <location>
        <position position="73"/>
    </location>
    <ligand>
        <name>Ni(2+)</name>
        <dbReference type="ChEBI" id="CHEBI:49786"/>
    </ligand>
</feature>
<dbReference type="GO" id="GO:0008901">
    <property type="term" value="F:ferredoxin hydrogenase activity"/>
    <property type="evidence" value="ECO:0007669"/>
    <property type="project" value="InterPro"/>
</dbReference>
<keyword evidence="6" id="KW-0560">Oxidoreductase</keyword>
<evidence type="ECO:0000256" key="7">
    <source>
        <dbReference type="PIRSR" id="PIRSR601501-1"/>
    </source>
</evidence>
<accession>A0A511VB62</accession>
<feature type="binding site" evidence="7">
    <location>
        <position position="76"/>
    </location>
    <ligand>
        <name>Ni(2+)</name>
        <dbReference type="ChEBI" id="CHEBI:49786"/>
    </ligand>
</feature>
<feature type="binding site" evidence="7">
    <location>
        <position position="76"/>
    </location>
    <ligand>
        <name>Fe cation</name>
        <dbReference type="ChEBI" id="CHEBI:24875"/>
    </ligand>
</feature>
<keyword evidence="7" id="KW-0460">Magnesium</keyword>
<dbReference type="InterPro" id="IPR001501">
    <property type="entry name" value="Ni-dep_hyd_lsu"/>
</dbReference>
<reference evidence="8 9" key="1">
    <citation type="submission" date="2019-07" db="EMBL/GenBank/DDBJ databases">
        <title>Whole genome shotgun sequence of Aneurinibacillus danicus NBRC 102444.</title>
        <authorList>
            <person name="Hosoyama A."/>
            <person name="Uohara A."/>
            <person name="Ohji S."/>
            <person name="Ichikawa N."/>
        </authorList>
    </citation>
    <scope>NUCLEOTIDE SEQUENCE [LARGE SCALE GENOMIC DNA]</scope>
    <source>
        <strain evidence="8 9">NBRC 102444</strain>
    </source>
</reference>
<dbReference type="Gene3D" id="1.10.645.10">
    <property type="entry name" value="Cytochrome-c3 Hydrogenase, chain B"/>
    <property type="match status" value="1"/>
</dbReference>
<comment type="cofactor">
    <cofactor evidence="1 7">
        <name>Ni(2+)</name>
        <dbReference type="ChEBI" id="CHEBI:49786"/>
    </cofactor>
</comment>
<proteinExistence type="inferred from homology"/>
<dbReference type="InterPro" id="IPR018194">
    <property type="entry name" value="Ni-dep_hyd_lsu_Ni_BS"/>
</dbReference>